<name>A0ABD1XX37_9MARC</name>
<evidence type="ECO:0000313" key="2">
    <source>
        <dbReference type="Proteomes" id="UP001605036"/>
    </source>
</evidence>
<keyword evidence="2" id="KW-1185">Reference proteome</keyword>
<comment type="caution">
    <text evidence="1">The sequence shown here is derived from an EMBL/GenBank/DDBJ whole genome shotgun (WGS) entry which is preliminary data.</text>
</comment>
<reference evidence="1 2" key="1">
    <citation type="submission" date="2024-09" db="EMBL/GenBank/DDBJ databases">
        <title>Chromosome-scale assembly of Riccia fluitans.</title>
        <authorList>
            <person name="Paukszto L."/>
            <person name="Sawicki J."/>
            <person name="Karawczyk K."/>
            <person name="Piernik-Szablinska J."/>
            <person name="Szczecinska M."/>
            <person name="Mazdziarz M."/>
        </authorList>
    </citation>
    <scope>NUCLEOTIDE SEQUENCE [LARGE SCALE GENOMIC DNA]</scope>
    <source>
        <strain evidence="1">Rf_01</strain>
        <tissue evidence="1">Aerial parts of the thallus</tissue>
    </source>
</reference>
<dbReference type="AlphaFoldDB" id="A0ABD1XX37"/>
<organism evidence="1 2">
    <name type="scientific">Riccia fluitans</name>
    <dbReference type="NCBI Taxonomy" id="41844"/>
    <lineage>
        <taxon>Eukaryota</taxon>
        <taxon>Viridiplantae</taxon>
        <taxon>Streptophyta</taxon>
        <taxon>Embryophyta</taxon>
        <taxon>Marchantiophyta</taxon>
        <taxon>Marchantiopsida</taxon>
        <taxon>Marchantiidae</taxon>
        <taxon>Marchantiales</taxon>
        <taxon>Ricciaceae</taxon>
        <taxon>Riccia</taxon>
    </lineage>
</organism>
<gene>
    <name evidence="1" type="ORF">R1flu_024153</name>
</gene>
<dbReference type="EMBL" id="JBHFFA010000007">
    <property type="protein sequence ID" value="KAL2612461.1"/>
    <property type="molecule type" value="Genomic_DNA"/>
</dbReference>
<dbReference type="Proteomes" id="UP001605036">
    <property type="component" value="Unassembled WGS sequence"/>
</dbReference>
<sequence>MQKRPSCRKAKLWSVEEGMLLLPALATPHSETTRNVLQGWFKCRKYLRLDEHSLVLPGSITLKQLQELLSRYRATRPYNDRIVYPLLKRLGIRVLTNLADAMGKWITMANALRACGLQLDQIQEEAIGVFQNWLGTVQMGVQKLEHRPSWRWKGLEAKWIGWTQSTSFWHSLYEAKEASDDLSAKWPERPYALTWNARWLRLWGKGGSP</sequence>
<protein>
    <submittedName>
        <fullName evidence="1">Uncharacterized protein</fullName>
    </submittedName>
</protein>
<accession>A0ABD1XX37</accession>
<evidence type="ECO:0000313" key="1">
    <source>
        <dbReference type="EMBL" id="KAL2612461.1"/>
    </source>
</evidence>
<proteinExistence type="predicted"/>